<dbReference type="GO" id="GO:0016747">
    <property type="term" value="F:acyltransferase activity, transferring groups other than amino-acyl groups"/>
    <property type="evidence" value="ECO:0007669"/>
    <property type="project" value="InterPro"/>
</dbReference>
<reference evidence="2" key="1">
    <citation type="submission" date="2018-05" db="EMBL/GenBank/DDBJ databases">
        <authorList>
            <person name="Lanie J.A."/>
            <person name="Ng W.-L."/>
            <person name="Kazmierczak K.M."/>
            <person name="Andrzejewski T.M."/>
            <person name="Davidsen T.M."/>
            <person name="Wayne K.J."/>
            <person name="Tettelin H."/>
            <person name="Glass J.I."/>
            <person name="Rusch D."/>
            <person name="Podicherti R."/>
            <person name="Tsui H.-C.T."/>
            <person name="Winkler M.E."/>
        </authorList>
    </citation>
    <scope>NUCLEOTIDE SEQUENCE</scope>
</reference>
<gene>
    <name evidence="2" type="ORF">METZ01_LOCUS340803</name>
</gene>
<dbReference type="InterPro" id="IPR051531">
    <property type="entry name" value="N-acetyltransferase"/>
</dbReference>
<dbReference type="EMBL" id="UINC01116303">
    <property type="protein sequence ID" value="SVC87949.1"/>
    <property type="molecule type" value="Genomic_DNA"/>
</dbReference>
<dbReference type="PANTHER" id="PTHR43792">
    <property type="entry name" value="GNAT FAMILY, PUTATIVE (AFU_ORTHOLOGUE AFUA_3G00765)-RELATED-RELATED"/>
    <property type="match status" value="1"/>
</dbReference>
<dbReference type="PANTHER" id="PTHR43792:SF1">
    <property type="entry name" value="N-ACETYLTRANSFERASE DOMAIN-CONTAINING PROTEIN"/>
    <property type="match status" value="1"/>
</dbReference>
<accession>A0A382QQZ8</accession>
<protein>
    <recommendedName>
        <fullName evidence="1">N-acetyltransferase domain-containing protein</fullName>
    </recommendedName>
</protein>
<dbReference type="SUPFAM" id="SSF55729">
    <property type="entry name" value="Acyl-CoA N-acyltransferases (Nat)"/>
    <property type="match status" value="1"/>
</dbReference>
<dbReference type="Gene3D" id="3.40.630.30">
    <property type="match status" value="1"/>
</dbReference>
<feature type="domain" description="N-acetyltransferase" evidence="1">
    <location>
        <begin position="12"/>
        <end position="190"/>
    </location>
</feature>
<organism evidence="2">
    <name type="scientific">marine metagenome</name>
    <dbReference type="NCBI Taxonomy" id="408172"/>
    <lineage>
        <taxon>unclassified sequences</taxon>
        <taxon>metagenomes</taxon>
        <taxon>ecological metagenomes</taxon>
    </lineage>
</organism>
<dbReference type="InterPro" id="IPR016181">
    <property type="entry name" value="Acyl_CoA_acyltransferase"/>
</dbReference>
<evidence type="ECO:0000313" key="2">
    <source>
        <dbReference type="EMBL" id="SVC87949.1"/>
    </source>
</evidence>
<dbReference type="InterPro" id="IPR000182">
    <property type="entry name" value="GNAT_dom"/>
</dbReference>
<name>A0A382QQZ8_9ZZZZ</name>
<evidence type="ECO:0000259" key="1">
    <source>
        <dbReference type="PROSITE" id="PS51186"/>
    </source>
</evidence>
<proteinExistence type="predicted"/>
<dbReference type="AlphaFoldDB" id="A0A382QQZ8"/>
<dbReference type="PROSITE" id="PS51186">
    <property type="entry name" value="GNAT"/>
    <property type="match status" value="1"/>
</dbReference>
<sequence>MPINLELTTKRLALKPISQNDVGLVVEMFTDEQIMKYVGGRVSKEKIVEEMRFHIRRGGNGCIGKWCISDRITGESLGTIALLPLPTDKDDTDWVQLIEDQFPKEDIEIGYFLRRVAWGRGYATEAVQRVLRFVFEHSPLEKIVALRHPRNNNSRRVLEKTGFESTGVRRSYGEDLPGFQIVRENWLSRQ</sequence>
<dbReference type="Pfam" id="PF13302">
    <property type="entry name" value="Acetyltransf_3"/>
    <property type="match status" value="1"/>
</dbReference>